<feature type="domain" description="ABC transmembrane type-1" evidence="9">
    <location>
        <begin position="111"/>
        <end position="300"/>
    </location>
</feature>
<evidence type="ECO:0000313" key="10">
    <source>
        <dbReference type="EMBL" id="MDF0750115.1"/>
    </source>
</evidence>
<evidence type="ECO:0000256" key="2">
    <source>
        <dbReference type="ARBA" id="ARBA00022448"/>
    </source>
</evidence>
<dbReference type="InterPro" id="IPR035906">
    <property type="entry name" value="MetI-like_sf"/>
</dbReference>
<feature type="transmembrane region" description="Helical" evidence="7">
    <location>
        <begin position="277"/>
        <end position="299"/>
    </location>
</feature>
<comment type="subcellular location">
    <subcellularLocation>
        <location evidence="1 7">Cell membrane</location>
        <topology evidence="1 7">Multi-pass membrane protein</topology>
    </subcellularLocation>
</comment>
<protein>
    <submittedName>
        <fullName evidence="10">ABC transporter permease</fullName>
    </submittedName>
</protein>
<dbReference type="PROSITE" id="PS50928">
    <property type="entry name" value="ABC_TM1"/>
    <property type="match status" value="1"/>
</dbReference>
<evidence type="ECO:0000256" key="1">
    <source>
        <dbReference type="ARBA" id="ARBA00004651"/>
    </source>
</evidence>
<reference evidence="10" key="1">
    <citation type="submission" date="2022-07" db="EMBL/GenBank/DDBJ databases">
        <title>Marinobacter iranensis a new bacterium isolate from a hipersaline lake in Iran.</title>
        <authorList>
            <person name="Mohammad A.M.A."/>
            <person name="Cristina S.-P."/>
            <person name="Antonio V."/>
        </authorList>
    </citation>
    <scope>NUCLEOTIDE SEQUENCE</scope>
    <source>
        <strain evidence="10">71-i</strain>
    </source>
</reference>
<feature type="transmembrane region" description="Helical" evidence="7">
    <location>
        <begin position="113"/>
        <end position="139"/>
    </location>
</feature>
<feature type="region of interest" description="Disordered" evidence="8">
    <location>
        <begin position="1"/>
        <end position="26"/>
    </location>
</feature>
<feature type="transmembrane region" description="Helical" evidence="7">
    <location>
        <begin position="174"/>
        <end position="192"/>
    </location>
</feature>
<dbReference type="CDD" id="cd06261">
    <property type="entry name" value="TM_PBP2"/>
    <property type="match status" value="1"/>
</dbReference>
<keyword evidence="4 7" id="KW-0812">Transmembrane</keyword>
<keyword evidence="11" id="KW-1185">Reference proteome</keyword>
<evidence type="ECO:0000256" key="3">
    <source>
        <dbReference type="ARBA" id="ARBA00022475"/>
    </source>
</evidence>
<dbReference type="Pfam" id="PF12911">
    <property type="entry name" value="OppC_N"/>
    <property type="match status" value="1"/>
</dbReference>
<dbReference type="SUPFAM" id="SSF161098">
    <property type="entry name" value="MetI-like"/>
    <property type="match status" value="1"/>
</dbReference>
<evidence type="ECO:0000256" key="7">
    <source>
        <dbReference type="RuleBase" id="RU363032"/>
    </source>
</evidence>
<dbReference type="RefSeq" id="WP_275705636.1">
    <property type="nucleotide sequence ID" value="NZ_JANCMW010000003.1"/>
</dbReference>
<keyword evidence="5 7" id="KW-1133">Transmembrane helix</keyword>
<dbReference type="Proteomes" id="UP001143391">
    <property type="component" value="Unassembled WGS sequence"/>
</dbReference>
<dbReference type="InterPro" id="IPR025966">
    <property type="entry name" value="OppC_N"/>
</dbReference>
<evidence type="ECO:0000259" key="9">
    <source>
        <dbReference type="PROSITE" id="PS50928"/>
    </source>
</evidence>
<sequence length="313" mass="33758">MMTTRQTLSDASIASVETPPGHDEAGLGLSPTMAALKRARKHHGLKIGFGILLVMAVFALFAPWLAPHDPYMQNLSLRMLPPVWTEGGSWEYLLGTDHLGRDYLSRLIHGARISMTIGLGAASIGAVIGVTLGLIAGYFGGWIDQAVNFLVTCQLAVPSLLLIMALVFVIGQSVTVVIFVIGATHWVFYLVVTRSATLRLRELDFVAAANAMGCSKFQIAVREVLPNLVNQIMVIFTLEVAVAILNEATLSFLGLGIPSPLPSWGLMIAEGKTAMFFQPWLVILPGIALFILVIAINLLGDGVRDVTVTNRRN</sequence>
<keyword evidence="3" id="KW-1003">Cell membrane</keyword>
<comment type="caution">
    <text evidence="10">The sequence shown here is derived from an EMBL/GenBank/DDBJ whole genome shotgun (WGS) entry which is preliminary data.</text>
</comment>
<evidence type="ECO:0000256" key="5">
    <source>
        <dbReference type="ARBA" id="ARBA00022989"/>
    </source>
</evidence>
<dbReference type="Pfam" id="PF00528">
    <property type="entry name" value="BPD_transp_1"/>
    <property type="match status" value="1"/>
</dbReference>
<dbReference type="InterPro" id="IPR050366">
    <property type="entry name" value="BP-dependent_transpt_permease"/>
</dbReference>
<dbReference type="Gene3D" id="1.10.3720.10">
    <property type="entry name" value="MetI-like"/>
    <property type="match status" value="1"/>
</dbReference>
<name>A0ABT5YAJ7_9GAMM</name>
<dbReference type="EMBL" id="JANCMW010000003">
    <property type="protein sequence ID" value="MDF0750115.1"/>
    <property type="molecule type" value="Genomic_DNA"/>
</dbReference>
<feature type="compositionally biased region" description="Polar residues" evidence="8">
    <location>
        <begin position="1"/>
        <end position="12"/>
    </location>
</feature>
<accession>A0ABT5YAJ7</accession>
<gene>
    <name evidence="10" type="ORF">NLU14_07705</name>
</gene>
<keyword evidence="6 7" id="KW-0472">Membrane</keyword>
<dbReference type="PANTHER" id="PTHR43386">
    <property type="entry name" value="OLIGOPEPTIDE TRANSPORT SYSTEM PERMEASE PROTEIN APPC"/>
    <property type="match status" value="1"/>
</dbReference>
<feature type="transmembrane region" description="Helical" evidence="7">
    <location>
        <begin position="47"/>
        <end position="66"/>
    </location>
</feature>
<feature type="transmembrane region" description="Helical" evidence="7">
    <location>
        <begin position="232"/>
        <end position="257"/>
    </location>
</feature>
<keyword evidence="2 7" id="KW-0813">Transport</keyword>
<evidence type="ECO:0000256" key="6">
    <source>
        <dbReference type="ARBA" id="ARBA00023136"/>
    </source>
</evidence>
<feature type="transmembrane region" description="Helical" evidence="7">
    <location>
        <begin position="146"/>
        <end position="168"/>
    </location>
</feature>
<proteinExistence type="inferred from homology"/>
<dbReference type="InterPro" id="IPR000515">
    <property type="entry name" value="MetI-like"/>
</dbReference>
<dbReference type="PANTHER" id="PTHR43386:SF25">
    <property type="entry name" value="PEPTIDE ABC TRANSPORTER PERMEASE PROTEIN"/>
    <property type="match status" value="1"/>
</dbReference>
<evidence type="ECO:0000313" key="11">
    <source>
        <dbReference type="Proteomes" id="UP001143391"/>
    </source>
</evidence>
<evidence type="ECO:0000256" key="4">
    <source>
        <dbReference type="ARBA" id="ARBA00022692"/>
    </source>
</evidence>
<organism evidence="10 11">
    <name type="scientific">Marinobacter iranensis</name>
    <dbReference type="NCBI Taxonomy" id="2962607"/>
    <lineage>
        <taxon>Bacteria</taxon>
        <taxon>Pseudomonadati</taxon>
        <taxon>Pseudomonadota</taxon>
        <taxon>Gammaproteobacteria</taxon>
        <taxon>Pseudomonadales</taxon>
        <taxon>Marinobacteraceae</taxon>
        <taxon>Marinobacter</taxon>
    </lineage>
</organism>
<evidence type="ECO:0000256" key="8">
    <source>
        <dbReference type="SAM" id="MobiDB-lite"/>
    </source>
</evidence>
<comment type="similarity">
    <text evidence="7">Belongs to the binding-protein-dependent transport system permease family.</text>
</comment>